<dbReference type="InterPro" id="IPR001212">
    <property type="entry name" value="Somatomedin_B_dom"/>
</dbReference>
<name>A0A498NHY8_LABRO</name>
<dbReference type="STRING" id="84645.A0A498NHY8"/>
<gene>
    <name evidence="3" type="ORF">ROHU_016945</name>
</gene>
<organism evidence="3 4">
    <name type="scientific">Labeo rohita</name>
    <name type="common">Indian major carp</name>
    <name type="synonym">Cyprinus rohita</name>
    <dbReference type="NCBI Taxonomy" id="84645"/>
    <lineage>
        <taxon>Eukaryota</taxon>
        <taxon>Metazoa</taxon>
        <taxon>Chordata</taxon>
        <taxon>Craniata</taxon>
        <taxon>Vertebrata</taxon>
        <taxon>Euteleostomi</taxon>
        <taxon>Actinopterygii</taxon>
        <taxon>Neopterygii</taxon>
        <taxon>Teleostei</taxon>
        <taxon>Ostariophysi</taxon>
        <taxon>Cypriniformes</taxon>
        <taxon>Cyprinidae</taxon>
        <taxon>Labeoninae</taxon>
        <taxon>Labeonini</taxon>
        <taxon>Labeo</taxon>
    </lineage>
</organism>
<evidence type="ECO:0000259" key="2">
    <source>
        <dbReference type="PROSITE" id="PS50958"/>
    </source>
</evidence>
<dbReference type="SMART" id="SM00201">
    <property type="entry name" value="SO"/>
    <property type="match status" value="2"/>
</dbReference>
<dbReference type="Proteomes" id="UP000290572">
    <property type="component" value="Unassembled WGS sequence"/>
</dbReference>
<dbReference type="PROSITE" id="PS00524">
    <property type="entry name" value="SMB_1"/>
    <property type="match status" value="2"/>
</dbReference>
<proteinExistence type="predicted"/>
<accession>A0A498NHY8</accession>
<keyword evidence="4" id="KW-1185">Reference proteome</keyword>
<comment type="caution">
    <text evidence="3">The sequence shown here is derived from an EMBL/GenBank/DDBJ whole genome shotgun (WGS) entry which is preliminary data.</text>
</comment>
<protein>
    <submittedName>
        <fullName evidence="3">Integumentary mucin-like protein</fullName>
    </submittedName>
</protein>
<feature type="domain" description="SMB" evidence="2">
    <location>
        <begin position="19"/>
        <end position="66"/>
    </location>
</feature>
<reference evidence="3 4" key="1">
    <citation type="submission" date="2018-03" db="EMBL/GenBank/DDBJ databases">
        <title>Draft genome sequence of Rohu Carp (Labeo rohita).</title>
        <authorList>
            <person name="Das P."/>
            <person name="Kushwaha B."/>
            <person name="Joshi C.G."/>
            <person name="Kumar D."/>
            <person name="Nagpure N.S."/>
            <person name="Sahoo L."/>
            <person name="Das S.P."/>
            <person name="Bit A."/>
            <person name="Patnaik S."/>
            <person name="Meher P.K."/>
            <person name="Jayasankar P."/>
            <person name="Koringa P.G."/>
            <person name="Patel N.V."/>
            <person name="Hinsu A.T."/>
            <person name="Kumar R."/>
            <person name="Pandey M."/>
            <person name="Agarwal S."/>
            <person name="Srivastava S."/>
            <person name="Singh M."/>
            <person name="Iquebal M.A."/>
            <person name="Jaiswal S."/>
            <person name="Angadi U.B."/>
            <person name="Kumar N."/>
            <person name="Raza M."/>
            <person name="Shah T.M."/>
            <person name="Rai A."/>
            <person name="Jena J.K."/>
        </authorList>
    </citation>
    <scope>NUCLEOTIDE SEQUENCE [LARGE SCALE GENOMIC DNA]</scope>
    <source>
        <strain evidence="3">DASCIFA01</strain>
        <tissue evidence="3">Testis</tissue>
    </source>
</reference>
<dbReference type="PROSITE" id="PS50958">
    <property type="entry name" value="SMB_2"/>
    <property type="match status" value="2"/>
</dbReference>
<keyword evidence="1" id="KW-1015">Disulfide bond</keyword>
<dbReference type="EMBL" id="QBIY01011457">
    <property type="protein sequence ID" value="RXN31456.1"/>
    <property type="molecule type" value="Genomic_DNA"/>
</dbReference>
<feature type="domain" description="SMB" evidence="2">
    <location>
        <begin position="79"/>
        <end position="126"/>
    </location>
</feature>
<evidence type="ECO:0000256" key="1">
    <source>
        <dbReference type="ARBA" id="ARBA00023157"/>
    </source>
</evidence>
<dbReference type="AlphaFoldDB" id="A0A498NHY8"/>
<sequence>MWPGVTNVTNSTTTTQAPVYGSCANPGLCCSGLDNSCHRKNCYCDVACLRLNDCCPDFKPTCLTVNNTTNSTKPNALPLTGTCSNPTLCCSGGSFNCFRGCFCDEECKQYKDCCPDFNSTCNFNTTTAAPPVTTNATSPFNSTATPPKDVLTILTNLEVEVLADESSTEAERQAALREVQIYHCNEHKITKTCFGILQVLTVLTVLVVKVKILLPEEKHQAALLKVGSWVESFLRVNNTDIYSFNITEIKRVSP</sequence>
<evidence type="ECO:0000313" key="3">
    <source>
        <dbReference type="EMBL" id="RXN31456.1"/>
    </source>
</evidence>
<evidence type="ECO:0000313" key="4">
    <source>
        <dbReference type="Proteomes" id="UP000290572"/>
    </source>
</evidence>